<gene>
    <name evidence="7" type="ORF">C8D82_12941</name>
</gene>
<reference evidence="7 8" key="1">
    <citation type="submission" date="2018-04" db="EMBL/GenBank/DDBJ databases">
        <title>Genomic Encyclopedia of Type Strains, Phase IV (KMG-IV): sequencing the most valuable type-strain genomes for metagenomic binning, comparative biology and taxonomic classification.</title>
        <authorList>
            <person name="Goeker M."/>
        </authorList>
    </citation>
    <scope>NUCLEOTIDE SEQUENCE [LARGE SCALE GENOMIC DNA]</scope>
    <source>
        <strain evidence="7 8">DSM 14823</strain>
    </source>
</reference>
<dbReference type="GO" id="GO:0008276">
    <property type="term" value="F:protein methyltransferase activity"/>
    <property type="evidence" value="ECO:0007669"/>
    <property type="project" value="InterPro"/>
</dbReference>
<dbReference type="SUPFAM" id="SSF53790">
    <property type="entry name" value="Tetrapyrrole methylase"/>
    <property type="match status" value="1"/>
</dbReference>
<dbReference type="InterPro" id="IPR012818">
    <property type="entry name" value="CbiE"/>
</dbReference>
<dbReference type="InterPro" id="IPR035996">
    <property type="entry name" value="4pyrrol_Methylase_sf"/>
</dbReference>
<organism evidence="7 8">
    <name type="scientific">Victivallis vadensis</name>
    <dbReference type="NCBI Taxonomy" id="172901"/>
    <lineage>
        <taxon>Bacteria</taxon>
        <taxon>Pseudomonadati</taxon>
        <taxon>Lentisphaerota</taxon>
        <taxon>Lentisphaeria</taxon>
        <taxon>Victivallales</taxon>
        <taxon>Victivallaceae</taxon>
        <taxon>Victivallis</taxon>
    </lineage>
</organism>
<dbReference type="Gene3D" id="3.40.1010.10">
    <property type="entry name" value="Cobalt-precorrin-4 Transmethylase, Domain 1"/>
    <property type="match status" value="1"/>
</dbReference>
<dbReference type="GO" id="GO:0032259">
    <property type="term" value="P:methylation"/>
    <property type="evidence" value="ECO:0007669"/>
    <property type="project" value="UniProtKB-KW"/>
</dbReference>
<comment type="caution">
    <text evidence="7">The sequence shown here is derived from an EMBL/GenBank/DDBJ whole genome shotgun (WGS) entry which is preliminary data.</text>
</comment>
<dbReference type="OrthoDB" id="9780707at2"/>
<feature type="domain" description="Tetrapyrrole methylase" evidence="6">
    <location>
        <begin position="18"/>
        <end position="192"/>
    </location>
</feature>
<evidence type="ECO:0000313" key="8">
    <source>
        <dbReference type="Proteomes" id="UP000245959"/>
    </source>
</evidence>
<dbReference type="Proteomes" id="UP000245959">
    <property type="component" value="Unassembled WGS sequence"/>
</dbReference>
<dbReference type="CDD" id="cd11644">
    <property type="entry name" value="Precorrin-6Y-MT"/>
    <property type="match status" value="1"/>
</dbReference>
<dbReference type="NCBIfam" id="TIGR02467">
    <property type="entry name" value="CbiE"/>
    <property type="match status" value="1"/>
</dbReference>
<dbReference type="SUPFAM" id="SSF53335">
    <property type="entry name" value="S-adenosyl-L-methionine-dependent methyltransferases"/>
    <property type="match status" value="1"/>
</dbReference>
<dbReference type="Pfam" id="PF00590">
    <property type="entry name" value="TP_methylase"/>
    <property type="match status" value="1"/>
</dbReference>
<accession>A0A2U1ANK5</accession>
<evidence type="ECO:0000256" key="2">
    <source>
        <dbReference type="ARBA" id="ARBA00022573"/>
    </source>
</evidence>
<dbReference type="GeneID" id="78296529"/>
<dbReference type="PANTHER" id="PTHR43182">
    <property type="entry name" value="COBALT-PRECORRIN-6B C(15)-METHYLTRANSFERASE (DECARBOXYLATING)"/>
    <property type="match status" value="1"/>
</dbReference>
<dbReference type="UniPathway" id="UPA00148"/>
<evidence type="ECO:0000259" key="6">
    <source>
        <dbReference type="Pfam" id="PF00590"/>
    </source>
</evidence>
<dbReference type="InterPro" id="IPR014008">
    <property type="entry name" value="Cbl_synth_MTase_CbiT"/>
</dbReference>
<comment type="pathway">
    <text evidence="1">Cofactor biosynthesis; adenosylcobalamin biosynthesis.</text>
</comment>
<keyword evidence="4 7" id="KW-0808">Transferase</keyword>
<dbReference type="RefSeq" id="WP_116885250.1">
    <property type="nucleotide sequence ID" value="NZ_CABMMC010000042.1"/>
</dbReference>
<dbReference type="InterPro" id="IPR014777">
    <property type="entry name" value="4pyrrole_Mease_sub1"/>
</dbReference>
<keyword evidence="2" id="KW-0169">Cobalamin biosynthesis</keyword>
<dbReference type="PIRSF" id="PIRSF036428">
    <property type="entry name" value="CobL"/>
    <property type="match status" value="1"/>
</dbReference>
<evidence type="ECO:0000256" key="1">
    <source>
        <dbReference type="ARBA" id="ARBA00004953"/>
    </source>
</evidence>
<dbReference type="GO" id="GO:0009236">
    <property type="term" value="P:cobalamin biosynthetic process"/>
    <property type="evidence" value="ECO:0007669"/>
    <property type="project" value="UniProtKB-UniPathway"/>
</dbReference>
<dbReference type="InterPro" id="IPR006365">
    <property type="entry name" value="Cbl_synth_CobL"/>
</dbReference>
<dbReference type="InterPro" id="IPR050714">
    <property type="entry name" value="Cobalamin_biosynth_MTase"/>
</dbReference>
<dbReference type="Gene3D" id="3.40.50.150">
    <property type="entry name" value="Vaccinia Virus protein VP39"/>
    <property type="match status" value="1"/>
</dbReference>
<evidence type="ECO:0000256" key="5">
    <source>
        <dbReference type="ARBA" id="ARBA00022691"/>
    </source>
</evidence>
<evidence type="ECO:0000256" key="3">
    <source>
        <dbReference type="ARBA" id="ARBA00022603"/>
    </source>
</evidence>
<dbReference type="EMBL" id="QEKH01000029">
    <property type="protein sequence ID" value="PVY38019.1"/>
    <property type="molecule type" value="Genomic_DNA"/>
</dbReference>
<dbReference type="NCBIfam" id="TIGR02469">
    <property type="entry name" value="CbiT"/>
    <property type="match status" value="1"/>
</dbReference>
<evidence type="ECO:0000256" key="4">
    <source>
        <dbReference type="ARBA" id="ARBA00022679"/>
    </source>
</evidence>
<proteinExistence type="predicted"/>
<evidence type="ECO:0000313" key="7">
    <source>
        <dbReference type="EMBL" id="PVY38019.1"/>
    </source>
</evidence>
<name>A0A2U1ANK5_9BACT</name>
<dbReference type="PANTHER" id="PTHR43182:SF1">
    <property type="entry name" value="COBALT-PRECORRIN-7 C(5)-METHYLTRANSFERASE"/>
    <property type="match status" value="1"/>
</dbReference>
<dbReference type="AlphaFoldDB" id="A0A2U1ANK5"/>
<keyword evidence="3 7" id="KW-0489">Methyltransferase</keyword>
<dbReference type="InterPro" id="IPR029063">
    <property type="entry name" value="SAM-dependent_MTases_sf"/>
</dbReference>
<keyword evidence="8" id="KW-1185">Reference proteome</keyword>
<dbReference type="InterPro" id="IPR000878">
    <property type="entry name" value="4pyrrol_Mease"/>
</dbReference>
<sequence>MNPIHVIGVDGTPWNEIALGLLRAADTVCGGRRLLERLPGDCRAERIVLDAALLADFDAVAERARRGHTVFLASGDPLYCGIGATLRRRFAPEELVIHPAPTAFQQLFARLGQPWEEARLFSVHGSGAPLPWRRILAAPLAAVYGDHRRPARALAEELAERFPEAAARPAAVGCDLGETGEYVKIATLGELAEDAAAARPLSVLALLPGPQRPELPLGLPDEAYRHHKNMITHPEVRAVVLAKLRLAPGVLWDIGAGSGSVGLEAAELCPGLEVHAVEKDAERFADLEANRAAAGVPGHHPHCGGFLEVEPSLPSPDRIFAGGGGAELPVILRTAFSRLKPGGVLAATGVLVETVAVLSTELAEYRTELVTLNLSRALPLGSQEYFKAENPIVIAVYRKPENP</sequence>
<protein>
    <submittedName>
        <fullName evidence="7">Precorrin-6Y C5,15-methyltransferase (Decarboxylating)</fullName>
    </submittedName>
</protein>
<keyword evidence="5" id="KW-0949">S-adenosyl-L-methionine</keyword>
<dbReference type="CDD" id="cd02440">
    <property type="entry name" value="AdoMet_MTases"/>
    <property type="match status" value="1"/>
</dbReference>